<sequence>MIEVATRRMIQVWDLHTRIFHWSLVGLFVFLIISGDLGDDLIEWHFYAGYLLSGLLVFRLIWGVVGSEHSRFISFVRHPLHTMGYLKRMIQGKAEHHYGHNPAGGMMVIVLLVLLSVQVASGLVTTDDVIWDGPFYSAVSDDLAELGSMLHHQVQNVLQLLVVLHVAAIIFHRFKYKDALVPAMVHGKKPDQGGAVSSGSAGLLASFVALSVSAGWVLYLFSLPL</sequence>
<evidence type="ECO:0000259" key="7">
    <source>
        <dbReference type="Pfam" id="PF01292"/>
    </source>
</evidence>
<dbReference type="EMBL" id="JADEYS010000002">
    <property type="protein sequence ID" value="MBE9396343.1"/>
    <property type="molecule type" value="Genomic_DNA"/>
</dbReference>
<dbReference type="InterPro" id="IPR016174">
    <property type="entry name" value="Di-haem_cyt_TM"/>
</dbReference>
<dbReference type="GO" id="GO:0022904">
    <property type="term" value="P:respiratory electron transport chain"/>
    <property type="evidence" value="ECO:0007669"/>
    <property type="project" value="InterPro"/>
</dbReference>
<dbReference type="GO" id="GO:0009055">
    <property type="term" value="F:electron transfer activity"/>
    <property type="evidence" value="ECO:0007669"/>
    <property type="project" value="InterPro"/>
</dbReference>
<dbReference type="SUPFAM" id="SSF81342">
    <property type="entry name" value="Transmembrane di-heme cytochromes"/>
    <property type="match status" value="1"/>
</dbReference>
<accession>A0A8J7FHT6</accession>
<gene>
    <name evidence="8" type="ORF">IOQ59_03615</name>
</gene>
<evidence type="ECO:0000256" key="2">
    <source>
        <dbReference type="ARBA" id="ARBA00022475"/>
    </source>
</evidence>
<keyword evidence="5 6" id="KW-0472">Membrane</keyword>
<keyword evidence="4 6" id="KW-1133">Transmembrane helix</keyword>
<keyword evidence="2" id="KW-1003">Cell membrane</keyword>
<feature type="domain" description="Cytochrome b561 bacterial/Ni-hydrogenase" evidence="7">
    <location>
        <begin position="12"/>
        <end position="187"/>
    </location>
</feature>
<comment type="subcellular location">
    <subcellularLocation>
        <location evidence="1">Cell membrane</location>
        <topology evidence="1">Multi-pass membrane protein</topology>
    </subcellularLocation>
</comment>
<feature type="transmembrane region" description="Helical" evidence="6">
    <location>
        <begin position="195"/>
        <end position="221"/>
    </location>
</feature>
<dbReference type="GO" id="GO:0005886">
    <property type="term" value="C:plasma membrane"/>
    <property type="evidence" value="ECO:0007669"/>
    <property type="project" value="UniProtKB-SubCell"/>
</dbReference>
<protein>
    <submittedName>
        <fullName evidence="8">Cytochrome b/b6 domain-containing protein</fullName>
    </submittedName>
</protein>
<dbReference type="GO" id="GO:0020037">
    <property type="term" value="F:heme binding"/>
    <property type="evidence" value="ECO:0007669"/>
    <property type="project" value="TreeGrafter"/>
</dbReference>
<evidence type="ECO:0000313" key="9">
    <source>
        <dbReference type="Proteomes" id="UP000640333"/>
    </source>
</evidence>
<organism evidence="8 9">
    <name type="scientific">Pontibacterium sinense</name>
    <dbReference type="NCBI Taxonomy" id="2781979"/>
    <lineage>
        <taxon>Bacteria</taxon>
        <taxon>Pseudomonadati</taxon>
        <taxon>Pseudomonadota</taxon>
        <taxon>Gammaproteobacteria</taxon>
        <taxon>Oceanospirillales</taxon>
        <taxon>Oceanospirillaceae</taxon>
        <taxon>Pontibacterium</taxon>
    </lineage>
</organism>
<dbReference type="InterPro" id="IPR051542">
    <property type="entry name" value="Hydrogenase_cytochrome"/>
</dbReference>
<feature type="transmembrane region" description="Helical" evidence="6">
    <location>
        <begin position="44"/>
        <end position="65"/>
    </location>
</feature>
<dbReference type="Proteomes" id="UP000640333">
    <property type="component" value="Unassembled WGS sequence"/>
</dbReference>
<evidence type="ECO:0000256" key="6">
    <source>
        <dbReference type="SAM" id="Phobius"/>
    </source>
</evidence>
<evidence type="ECO:0000256" key="1">
    <source>
        <dbReference type="ARBA" id="ARBA00004651"/>
    </source>
</evidence>
<evidence type="ECO:0000313" key="8">
    <source>
        <dbReference type="EMBL" id="MBE9396343.1"/>
    </source>
</evidence>
<evidence type="ECO:0000256" key="3">
    <source>
        <dbReference type="ARBA" id="ARBA00022692"/>
    </source>
</evidence>
<dbReference type="PANTHER" id="PTHR30485:SF2">
    <property type="entry name" value="BLL0597 PROTEIN"/>
    <property type="match status" value="1"/>
</dbReference>
<keyword evidence="9" id="KW-1185">Reference proteome</keyword>
<dbReference type="InterPro" id="IPR011577">
    <property type="entry name" value="Cyt_b561_bac/Ni-Hgenase"/>
</dbReference>
<dbReference type="AlphaFoldDB" id="A0A8J7FHT6"/>
<name>A0A8J7FHT6_9GAMM</name>
<proteinExistence type="predicted"/>
<evidence type="ECO:0000256" key="5">
    <source>
        <dbReference type="ARBA" id="ARBA00023136"/>
    </source>
</evidence>
<dbReference type="PANTHER" id="PTHR30485">
    <property type="entry name" value="NI/FE-HYDROGENASE 1 B-TYPE CYTOCHROME SUBUNIT"/>
    <property type="match status" value="1"/>
</dbReference>
<reference evidence="8" key="1">
    <citation type="submission" date="2020-10" db="EMBL/GenBank/DDBJ databases">
        <title>Bacterium isolated from coastal waters sediment.</title>
        <authorList>
            <person name="Chen R.-J."/>
            <person name="Lu D.-C."/>
            <person name="Zhu K.-L."/>
            <person name="Du Z.-J."/>
        </authorList>
    </citation>
    <scope>NUCLEOTIDE SEQUENCE</scope>
    <source>
        <strain evidence="8">N1Y112</strain>
    </source>
</reference>
<dbReference type="Gene3D" id="1.20.950.20">
    <property type="entry name" value="Transmembrane di-heme cytochromes, Chain C"/>
    <property type="match status" value="1"/>
</dbReference>
<feature type="transmembrane region" description="Helical" evidence="6">
    <location>
        <begin position="20"/>
        <end position="38"/>
    </location>
</feature>
<feature type="transmembrane region" description="Helical" evidence="6">
    <location>
        <begin position="103"/>
        <end position="124"/>
    </location>
</feature>
<evidence type="ECO:0000256" key="4">
    <source>
        <dbReference type="ARBA" id="ARBA00022989"/>
    </source>
</evidence>
<dbReference type="Pfam" id="PF01292">
    <property type="entry name" value="Ni_hydr_CYTB"/>
    <property type="match status" value="1"/>
</dbReference>
<keyword evidence="3 6" id="KW-0812">Transmembrane</keyword>
<comment type="caution">
    <text evidence="8">The sequence shown here is derived from an EMBL/GenBank/DDBJ whole genome shotgun (WGS) entry which is preliminary data.</text>
</comment>
<dbReference type="RefSeq" id="WP_193951887.1">
    <property type="nucleotide sequence ID" value="NZ_JADEYS010000002.1"/>
</dbReference>
<feature type="transmembrane region" description="Helical" evidence="6">
    <location>
        <begin position="157"/>
        <end position="174"/>
    </location>
</feature>